<feature type="chain" id="PRO_5040283754" description="Chitin-binding type-1 domain-containing protein" evidence="3">
    <location>
        <begin position="25"/>
        <end position="71"/>
    </location>
</feature>
<keyword evidence="1 2" id="KW-0147">Chitin-binding</keyword>
<evidence type="ECO:0000313" key="6">
    <source>
        <dbReference type="Proteomes" id="UP000723463"/>
    </source>
</evidence>
<evidence type="ECO:0000256" key="2">
    <source>
        <dbReference type="PROSITE-ProRule" id="PRU00261"/>
    </source>
</evidence>
<dbReference type="GO" id="GO:0008061">
    <property type="term" value="F:chitin binding"/>
    <property type="evidence" value="ECO:0007669"/>
    <property type="project" value="UniProtKB-UniRule"/>
</dbReference>
<feature type="disulfide bond" evidence="2">
    <location>
        <begin position="34"/>
        <end position="46"/>
    </location>
</feature>
<evidence type="ECO:0000313" key="5">
    <source>
        <dbReference type="EMBL" id="KAF9543589.1"/>
    </source>
</evidence>
<name>A0A9P6F5R9_9FUNG</name>
<keyword evidence="6" id="KW-1185">Reference proteome</keyword>
<dbReference type="Gene3D" id="3.30.60.10">
    <property type="entry name" value="Endochitinase-like"/>
    <property type="match status" value="1"/>
</dbReference>
<feature type="domain" description="Chitin-binding type-1" evidence="4">
    <location>
        <begin position="24"/>
        <end position="66"/>
    </location>
</feature>
<protein>
    <recommendedName>
        <fullName evidence="4">Chitin-binding type-1 domain-containing protein</fullName>
    </recommendedName>
</protein>
<organism evidence="5 6">
    <name type="scientific">Mortierella hygrophila</name>
    <dbReference type="NCBI Taxonomy" id="979708"/>
    <lineage>
        <taxon>Eukaryota</taxon>
        <taxon>Fungi</taxon>
        <taxon>Fungi incertae sedis</taxon>
        <taxon>Mucoromycota</taxon>
        <taxon>Mortierellomycotina</taxon>
        <taxon>Mortierellomycetes</taxon>
        <taxon>Mortierellales</taxon>
        <taxon>Mortierellaceae</taxon>
        <taxon>Mortierella</taxon>
    </lineage>
</organism>
<comment type="caution">
    <text evidence="2">Lacks conserved residue(s) required for the propagation of feature annotation.</text>
</comment>
<evidence type="ECO:0000256" key="1">
    <source>
        <dbReference type="ARBA" id="ARBA00022669"/>
    </source>
</evidence>
<dbReference type="AlphaFoldDB" id="A0A9P6F5R9"/>
<accession>A0A9P6F5R9</accession>
<dbReference type="Pfam" id="PF00187">
    <property type="entry name" value="Chitin_bind_1"/>
    <property type="match status" value="1"/>
</dbReference>
<keyword evidence="2" id="KW-1015">Disulfide bond</keyword>
<sequence length="71" mass="7333">MHRTTSITLLVLLFLITFISLVSAQQCGPDEGSCDSGFCCSSSGFCGNSDTHCGRGCQSDYGSCGNNPSSA</sequence>
<gene>
    <name evidence="5" type="ORF">EC957_000773</name>
</gene>
<evidence type="ECO:0000256" key="3">
    <source>
        <dbReference type="SAM" id="SignalP"/>
    </source>
</evidence>
<dbReference type="EMBL" id="JAAAXW010000110">
    <property type="protein sequence ID" value="KAF9543589.1"/>
    <property type="molecule type" value="Genomic_DNA"/>
</dbReference>
<dbReference type="SUPFAM" id="SSF57016">
    <property type="entry name" value="Plant lectins/antimicrobial peptides"/>
    <property type="match status" value="1"/>
</dbReference>
<dbReference type="PROSITE" id="PS50941">
    <property type="entry name" value="CHIT_BIND_I_2"/>
    <property type="match status" value="1"/>
</dbReference>
<feature type="disulfide bond" evidence="2">
    <location>
        <begin position="39"/>
        <end position="53"/>
    </location>
</feature>
<reference evidence="5" key="1">
    <citation type="journal article" date="2020" name="Fungal Divers.">
        <title>Resolving the Mortierellaceae phylogeny through synthesis of multi-gene phylogenetics and phylogenomics.</title>
        <authorList>
            <person name="Vandepol N."/>
            <person name="Liber J."/>
            <person name="Desiro A."/>
            <person name="Na H."/>
            <person name="Kennedy M."/>
            <person name="Barry K."/>
            <person name="Grigoriev I.V."/>
            <person name="Miller A.N."/>
            <person name="O'Donnell K."/>
            <person name="Stajich J.E."/>
            <person name="Bonito G."/>
        </authorList>
    </citation>
    <scope>NUCLEOTIDE SEQUENCE</scope>
    <source>
        <strain evidence="5">NRRL 2591</strain>
    </source>
</reference>
<comment type="caution">
    <text evidence="5">The sequence shown here is derived from an EMBL/GenBank/DDBJ whole genome shotgun (WGS) entry which is preliminary data.</text>
</comment>
<keyword evidence="3" id="KW-0732">Signal</keyword>
<dbReference type="InterPro" id="IPR036861">
    <property type="entry name" value="Endochitinase-like_sf"/>
</dbReference>
<dbReference type="Proteomes" id="UP000723463">
    <property type="component" value="Unassembled WGS sequence"/>
</dbReference>
<proteinExistence type="predicted"/>
<evidence type="ECO:0000259" key="4">
    <source>
        <dbReference type="PROSITE" id="PS50941"/>
    </source>
</evidence>
<feature type="signal peptide" evidence="3">
    <location>
        <begin position="1"/>
        <end position="24"/>
    </location>
</feature>
<feature type="non-terminal residue" evidence="5">
    <location>
        <position position="71"/>
    </location>
</feature>
<dbReference type="InterPro" id="IPR001002">
    <property type="entry name" value="Chitin-bd_1"/>
</dbReference>